<dbReference type="EMBL" id="CM032182">
    <property type="protein sequence ID" value="KAG7096473.1"/>
    <property type="molecule type" value="Genomic_DNA"/>
</dbReference>
<protein>
    <recommendedName>
        <fullName evidence="3">F-box domain-containing protein</fullName>
    </recommendedName>
</protein>
<evidence type="ECO:0000313" key="1">
    <source>
        <dbReference type="EMBL" id="KAG7096473.1"/>
    </source>
</evidence>
<dbReference type="OrthoDB" id="2868580at2759"/>
<comment type="caution">
    <text evidence="1">The sequence shown here is derived from an EMBL/GenBank/DDBJ whole genome shotgun (WGS) entry which is preliminary data.</text>
</comment>
<dbReference type="GeneID" id="66072981"/>
<name>A0A9P7UXJ4_9AGAR</name>
<dbReference type="Proteomes" id="UP001049176">
    <property type="component" value="Chromosome 2"/>
</dbReference>
<accession>A0A9P7UXJ4</accession>
<dbReference type="AlphaFoldDB" id="A0A9P7UXJ4"/>
<dbReference type="RefSeq" id="XP_043012943.1">
    <property type="nucleotide sequence ID" value="XM_043148348.1"/>
</dbReference>
<proteinExistence type="predicted"/>
<evidence type="ECO:0000313" key="2">
    <source>
        <dbReference type="Proteomes" id="UP001049176"/>
    </source>
</evidence>
<reference evidence="1" key="1">
    <citation type="journal article" date="2021" name="Genome Biol. Evol.">
        <title>The assembled and annotated genome of the fairy-ring fungus Marasmius oreades.</title>
        <authorList>
            <person name="Hiltunen M."/>
            <person name="Ament-Velasquez S.L."/>
            <person name="Johannesson H."/>
        </authorList>
    </citation>
    <scope>NUCLEOTIDE SEQUENCE</scope>
    <source>
        <strain evidence="1">03SP1</strain>
    </source>
</reference>
<sequence length="383" mass="42438">MAPKEHRLDAPEHAEAKLMPPIVENTKSLPLPNEIVSLIADSAQDLIPLTLVSRQWYHAAQSRLHWRISVSSGASCKHWSRKFNKFPHLASFVRVLELSDPDDDCLGSPYLRSQPAKTLVAALAGVTRLEIVDFVRWGPTEQRFVKSFCNLERLSVGRMPCMSRSKDLPVLVFSFPKLSGLMIYGDVGTKYNPEEAACIIEAGHSLCRHLPSDGKPVRLTEVLSLSTADACHDLLMWVSSPAFDLSKLQLLAMKWSDWPLGISRPATFPARESLCARVGGTLSVLDLGHSNSGGSDIISFHLIASNLLSHFTVLTEIQLDLPDLPYRNRSILHVTVSLLKTITAPCLRIIKLNARSYVPVPSEWQLLDELLVVEAGNVFLDPV</sequence>
<organism evidence="1 2">
    <name type="scientific">Marasmius oreades</name>
    <name type="common">fairy-ring Marasmius</name>
    <dbReference type="NCBI Taxonomy" id="181124"/>
    <lineage>
        <taxon>Eukaryota</taxon>
        <taxon>Fungi</taxon>
        <taxon>Dikarya</taxon>
        <taxon>Basidiomycota</taxon>
        <taxon>Agaricomycotina</taxon>
        <taxon>Agaricomycetes</taxon>
        <taxon>Agaricomycetidae</taxon>
        <taxon>Agaricales</taxon>
        <taxon>Marasmiineae</taxon>
        <taxon>Marasmiaceae</taxon>
        <taxon>Marasmius</taxon>
    </lineage>
</organism>
<gene>
    <name evidence="1" type="ORF">E1B28_003905</name>
</gene>
<keyword evidence="2" id="KW-1185">Reference proteome</keyword>
<dbReference type="KEGG" id="more:E1B28_003905"/>
<evidence type="ECO:0008006" key="3">
    <source>
        <dbReference type="Google" id="ProtNLM"/>
    </source>
</evidence>